<gene>
    <name evidence="2" type="ORF">H0H81_002123</name>
</gene>
<reference evidence="2" key="1">
    <citation type="submission" date="2021-02" db="EMBL/GenBank/DDBJ databases">
        <authorList>
            <person name="Nieuwenhuis M."/>
            <person name="Van De Peppel L.J.J."/>
        </authorList>
    </citation>
    <scope>NUCLEOTIDE SEQUENCE</scope>
    <source>
        <strain evidence="2">D49</strain>
    </source>
</reference>
<reference evidence="2" key="2">
    <citation type="submission" date="2021-10" db="EMBL/GenBank/DDBJ databases">
        <title>Phylogenomics reveals ancestral predisposition of the termite-cultivated fungus Termitomyces towards a domesticated lifestyle.</title>
        <authorList>
            <person name="Auxier B."/>
            <person name="Grum-Grzhimaylo A."/>
            <person name="Cardenas M.E."/>
            <person name="Lodge J.D."/>
            <person name="Laessoe T."/>
            <person name="Pedersen O."/>
            <person name="Smith M.E."/>
            <person name="Kuyper T.W."/>
            <person name="Franco-Molano E.A."/>
            <person name="Baroni T.J."/>
            <person name="Aanen D.K."/>
        </authorList>
    </citation>
    <scope>NUCLEOTIDE SEQUENCE</scope>
    <source>
        <strain evidence="2">D49</strain>
    </source>
</reference>
<organism evidence="2 3">
    <name type="scientific">Sphagnurus paluster</name>
    <dbReference type="NCBI Taxonomy" id="117069"/>
    <lineage>
        <taxon>Eukaryota</taxon>
        <taxon>Fungi</taxon>
        <taxon>Dikarya</taxon>
        <taxon>Basidiomycota</taxon>
        <taxon>Agaricomycotina</taxon>
        <taxon>Agaricomycetes</taxon>
        <taxon>Agaricomycetidae</taxon>
        <taxon>Agaricales</taxon>
        <taxon>Tricholomatineae</taxon>
        <taxon>Lyophyllaceae</taxon>
        <taxon>Sphagnurus</taxon>
    </lineage>
</organism>
<proteinExistence type="predicted"/>
<evidence type="ECO:0000313" key="2">
    <source>
        <dbReference type="EMBL" id="KAG5653131.1"/>
    </source>
</evidence>
<dbReference type="AlphaFoldDB" id="A0A9P7KN23"/>
<keyword evidence="1" id="KW-0175">Coiled coil</keyword>
<feature type="coiled-coil region" evidence="1">
    <location>
        <begin position="10"/>
        <end position="40"/>
    </location>
</feature>
<dbReference type="Proteomes" id="UP000717328">
    <property type="component" value="Unassembled WGS sequence"/>
</dbReference>
<evidence type="ECO:0000313" key="3">
    <source>
        <dbReference type="Proteomes" id="UP000717328"/>
    </source>
</evidence>
<name>A0A9P7KN23_9AGAR</name>
<sequence>MANKHAKYELKYASRQKAATEERNAKLEELRLQIELARLNAQIAGISPAASQPVISASTPLTPSPTMRPVLGSYNSQDMIFGSHVGDVGSPLSPFGNEENISIDLKSIGNFVIS</sequence>
<dbReference type="EMBL" id="JABCKI010000072">
    <property type="protein sequence ID" value="KAG5653131.1"/>
    <property type="molecule type" value="Genomic_DNA"/>
</dbReference>
<accession>A0A9P7KN23</accession>
<evidence type="ECO:0000256" key="1">
    <source>
        <dbReference type="SAM" id="Coils"/>
    </source>
</evidence>
<comment type="caution">
    <text evidence="2">The sequence shown here is derived from an EMBL/GenBank/DDBJ whole genome shotgun (WGS) entry which is preliminary data.</text>
</comment>
<keyword evidence="3" id="KW-1185">Reference proteome</keyword>
<protein>
    <submittedName>
        <fullName evidence="2">Uncharacterized protein</fullName>
    </submittedName>
</protein>